<feature type="domain" description="Response regulatory" evidence="7">
    <location>
        <begin position="20"/>
        <end position="134"/>
    </location>
</feature>
<dbReference type="PROSITE" id="PS50110">
    <property type="entry name" value="RESPONSE_REGULATORY"/>
    <property type="match status" value="1"/>
</dbReference>
<dbReference type="SUPFAM" id="SSF48452">
    <property type="entry name" value="TPR-like"/>
    <property type="match status" value="1"/>
</dbReference>
<dbReference type="GO" id="GO:0000156">
    <property type="term" value="F:phosphorelay response regulator activity"/>
    <property type="evidence" value="ECO:0007669"/>
    <property type="project" value="TreeGrafter"/>
</dbReference>
<evidence type="ECO:0000256" key="2">
    <source>
        <dbReference type="ARBA" id="ARBA00023012"/>
    </source>
</evidence>
<dbReference type="PANTHER" id="PTHR48111:SF69">
    <property type="entry name" value="RESPONSE REGULATOR RECEIVER"/>
    <property type="match status" value="1"/>
</dbReference>
<dbReference type="Pfam" id="PF00072">
    <property type="entry name" value="Response_reg"/>
    <property type="match status" value="1"/>
</dbReference>
<proteinExistence type="predicted"/>
<dbReference type="EMBL" id="RBZM01000002">
    <property type="protein sequence ID" value="RKP57122.1"/>
    <property type="molecule type" value="Genomic_DNA"/>
</dbReference>
<dbReference type="InterPro" id="IPR039420">
    <property type="entry name" value="WalR-like"/>
</dbReference>
<organism evidence="8 9">
    <name type="scientific">Cohnella endophytica</name>
    <dbReference type="NCBI Taxonomy" id="2419778"/>
    <lineage>
        <taxon>Bacteria</taxon>
        <taxon>Bacillati</taxon>
        <taxon>Bacillota</taxon>
        <taxon>Bacilli</taxon>
        <taxon>Bacillales</taxon>
        <taxon>Paenibacillaceae</taxon>
        <taxon>Cohnella</taxon>
    </lineage>
</organism>
<name>A0A494YB24_9BACL</name>
<dbReference type="InterPro" id="IPR001789">
    <property type="entry name" value="Sig_transdc_resp-reg_receiver"/>
</dbReference>
<evidence type="ECO:0000313" key="9">
    <source>
        <dbReference type="Proteomes" id="UP000282076"/>
    </source>
</evidence>
<sequence length="389" mass="45569">MINIRTSIKYITCKRGLNMQAILVDDENLALKDLSRQLEKIGGIEVVATFNYASEALEAIESLKPDIVFLDIEMPGMSGIEAAEKLHGFDCDPFIIFVTAYEEYAVKAFELAALDYILKPINTERLAQTVRRIGQHRQLGTSIPLANNVVTIRCMQRLHIDYGKAEPFSWRTARSQELFAYLAYKRNQPVRKDILLELLWPDTDYKKAFTQLYTTIYQVRKSLESAELSIKLTNSGSDYYLDLADAAYDVQEWENAGLNMPELNSETAALYQKWLMDYTGDYLAEHDYRWAESERIRLRDLWIWHALEVGRVWREADCRKEALGLYEMIEKRFPYLEEAYLAMMQIHAENLDAQRVKGTYDRLFAMFREEYATLPSPETRQWYDRWMQR</sequence>
<keyword evidence="1 6" id="KW-0597">Phosphoprotein</keyword>
<dbReference type="InterPro" id="IPR036388">
    <property type="entry name" value="WH-like_DNA-bd_sf"/>
</dbReference>
<comment type="caution">
    <text evidence="8">The sequence shown here is derived from an EMBL/GenBank/DDBJ whole genome shotgun (WGS) entry which is preliminary data.</text>
</comment>
<evidence type="ECO:0000256" key="5">
    <source>
        <dbReference type="ARBA" id="ARBA00023163"/>
    </source>
</evidence>
<protein>
    <submittedName>
        <fullName evidence="8">Response regulator</fullName>
    </submittedName>
</protein>
<dbReference type="InterPro" id="IPR011990">
    <property type="entry name" value="TPR-like_helical_dom_sf"/>
</dbReference>
<evidence type="ECO:0000259" key="7">
    <source>
        <dbReference type="PROSITE" id="PS50110"/>
    </source>
</evidence>
<keyword evidence="4" id="KW-0238">DNA-binding</keyword>
<dbReference type="SMART" id="SM01043">
    <property type="entry name" value="BTAD"/>
    <property type="match status" value="1"/>
</dbReference>
<reference evidence="8 9" key="1">
    <citation type="submission" date="2018-10" db="EMBL/GenBank/DDBJ databases">
        <title>Cohnella sp. M2MS4P-1, whole genome shotgun sequence.</title>
        <authorList>
            <person name="Tuo L."/>
        </authorList>
    </citation>
    <scope>NUCLEOTIDE SEQUENCE [LARGE SCALE GENOMIC DNA]</scope>
    <source>
        <strain evidence="8 9">M2MS4P-1</strain>
    </source>
</reference>
<evidence type="ECO:0000313" key="8">
    <source>
        <dbReference type="EMBL" id="RKP57122.1"/>
    </source>
</evidence>
<evidence type="ECO:0000256" key="1">
    <source>
        <dbReference type="ARBA" id="ARBA00022553"/>
    </source>
</evidence>
<dbReference type="Gene3D" id="1.25.40.10">
    <property type="entry name" value="Tetratricopeptide repeat domain"/>
    <property type="match status" value="1"/>
</dbReference>
<keyword evidence="9" id="KW-1185">Reference proteome</keyword>
<keyword evidence="5" id="KW-0804">Transcription</keyword>
<gene>
    <name evidence="8" type="ORF">D7Z26_03835</name>
</gene>
<dbReference type="GO" id="GO:0005829">
    <property type="term" value="C:cytosol"/>
    <property type="evidence" value="ECO:0007669"/>
    <property type="project" value="TreeGrafter"/>
</dbReference>
<evidence type="ECO:0000256" key="4">
    <source>
        <dbReference type="ARBA" id="ARBA00023125"/>
    </source>
</evidence>
<dbReference type="AlphaFoldDB" id="A0A494YB24"/>
<keyword evidence="2" id="KW-0902">Two-component regulatory system</keyword>
<dbReference type="Gene3D" id="3.40.50.2300">
    <property type="match status" value="1"/>
</dbReference>
<dbReference type="Gene3D" id="1.10.10.10">
    <property type="entry name" value="Winged helix-like DNA-binding domain superfamily/Winged helix DNA-binding domain"/>
    <property type="match status" value="1"/>
</dbReference>
<evidence type="ECO:0000256" key="6">
    <source>
        <dbReference type="PROSITE-ProRule" id="PRU00169"/>
    </source>
</evidence>
<accession>A0A494YB24</accession>
<dbReference type="InterPro" id="IPR011006">
    <property type="entry name" value="CheY-like_superfamily"/>
</dbReference>
<keyword evidence="3" id="KW-0805">Transcription regulation</keyword>
<dbReference type="InterPro" id="IPR005158">
    <property type="entry name" value="BTAD"/>
</dbReference>
<dbReference type="PANTHER" id="PTHR48111">
    <property type="entry name" value="REGULATOR OF RPOS"/>
    <property type="match status" value="1"/>
</dbReference>
<dbReference type="SUPFAM" id="SSF52172">
    <property type="entry name" value="CheY-like"/>
    <property type="match status" value="1"/>
</dbReference>
<dbReference type="SMART" id="SM00448">
    <property type="entry name" value="REC"/>
    <property type="match status" value="1"/>
</dbReference>
<dbReference type="Proteomes" id="UP000282076">
    <property type="component" value="Unassembled WGS sequence"/>
</dbReference>
<evidence type="ECO:0000256" key="3">
    <source>
        <dbReference type="ARBA" id="ARBA00023015"/>
    </source>
</evidence>
<dbReference type="GO" id="GO:0006355">
    <property type="term" value="P:regulation of DNA-templated transcription"/>
    <property type="evidence" value="ECO:0007669"/>
    <property type="project" value="TreeGrafter"/>
</dbReference>
<feature type="modified residue" description="4-aspartylphosphate" evidence="6">
    <location>
        <position position="71"/>
    </location>
</feature>
<dbReference type="CDD" id="cd17532">
    <property type="entry name" value="REC_LytTR_AlgR-like"/>
    <property type="match status" value="1"/>
</dbReference>
<dbReference type="GO" id="GO:0000976">
    <property type="term" value="F:transcription cis-regulatory region binding"/>
    <property type="evidence" value="ECO:0007669"/>
    <property type="project" value="TreeGrafter"/>
</dbReference>
<dbReference type="GO" id="GO:0032993">
    <property type="term" value="C:protein-DNA complex"/>
    <property type="evidence" value="ECO:0007669"/>
    <property type="project" value="TreeGrafter"/>
</dbReference>